<dbReference type="Gene3D" id="3.30.530.20">
    <property type="match status" value="1"/>
</dbReference>
<dbReference type="Proteomes" id="UP001589610">
    <property type="component" value="Unassembled WGS sequence"/>
</dbReference>
<dbReference type="InterPro" id="IPR023393">
    <property type="entry name" value="START-like_dom_sf"/>
</dbReference>
<reference evidence="1 2" key="1">
    <citation type="submission" date="2024-09" db="EMBL/GenBank/DDBJ databases">
        <authorList>
            <person name="Sun Q."/>
            <person name="Mori K."/>
        </authorList>
    </citation>
    <scope>NUCLEOTIDE SEQUENCE [LARGE SCALE GENOMIC DNA]</scope>
    <source>
        <strain evidence="1 2">JCM 3028</strain>
    </source>
</reference>
<name>A0ABV5TRA1_9ACTN</name>
<dbReference type="SUPFAM" id="SSF55961">
    <property type="entry name" value="Bet v1-like"/>
    <property type="match status" value="1"/>
</dbReference>
<accession>A0ABV5TRA1</accession>
<sequence length="145" mass="15897">MSEYERSRTIAAPPEVVFDRAGDLDNLDDWLPHDLHVRPGDLPAVTVHEDADGRGAGQDFRALLRTERDQLRMEWGTRDDGSYAGWLQVAGIGDAESEVTIHLSFFDEAHVPPGDAVDRALADSLERLAAQVGVSAEHDGNRPQA</sequence>
<comment type="caution">
    <text evidence="1">The sequence shown here is derived from an EMBL/GenBank/DDBJ whole genome shotgun (WGS) entry which is preliminary data.</text>
</comment>
<proteinExistence type="predicted"/>
<dbReference type="RefSeq" id="WP_344749351.1">
    <property type="nucleotide sequence ID" value="NZ_BAAAWW010000191.1"/>
</dbReference>
<keyword evidence="2" id="KW-1185">Reference proteome</keyword>
<gene>
    <name evidence="1" type="ORF">ACFFRH_39230</name>
</gene>
<dbReference type="Pfam" id="PF10604">
    <property type="entry name" value="Polyketide_cyc2"/>
    <property type="match status" value="1"/>
</dbReference>
<dbReference type="CDD" id="cd07812">
    <property type="entry name" value="SRPBCC"/>
    <property type="match status" value="1"/>
</dbReference>
<dbReference type="InterPro" id="IPR019587">
    <property type="entry name" value="Polyketide_cyclase/dehydratase"/>
</dbReference>
<evidence type="ECO:0000313" key="2">
    <source>
        <dbReference type="Proteomes" id="UP001589610"/>
    </source>
</evidence>
<organism evidence="1 2">
    <name type="scientific">Streptosporangium vulgare</name>
    <dbReference type="NCBI Taxonomy" id="46190"/>
    <lineage>
        <taxon>Bacteria</taxon>
        <taxon>Bacillati</taxon>
        <taxon>Actinomycetota</taxon>
        <taxon>Actinomycetes</taxon>
        <taxon>Streptosporangiales</taxon>
        <taxon>Streptosporangiaceae</taxon>
        <taxon>Streptosporangium</taxon>
    </lineage>
</organism>
<protein>
    <submittedName>
        <fullName evidence="1">SRPBCC family protein</fullName>
    </submittedName>
</protein>
<dbReference type="EMBL" id="JBHMBS010000035">
    <property type="protein sequence ID" value="MFB9681549.1"/>
    <property type="molecule type" value="Genomic_DNA"/>
</dbReference>
<evidence type="ECO:0000313" key="1">
    <source>
        <dbReference type="EMBL" id="MFB9681549.1"/>
    </source>
</evidence>